<evidence type="ECO:0000259" key="1">
    <source>
        <dbReference type="Pfam" id="PF03372"/>
    </source>
</evidence>
<evidence type="ECO:0000313" key="2">
    <source>
        <dbReference type="EMBL" id="CAB3993586.1"/>
    </source>
</evidence>
<feature type="non-terminal residue" evidence="2">
    <location>
        <position position="542"/>
    </location>
</feature>
<dbReference type="Proteomes" id="UP001152795">
    <property type="component" value="Unassembled WGS sequence"/>
</dbReference>
<reference evidence="2" key="1">
    <citation type="submission" date="2020-04" db="EMBL/GenBank/DDBJ databases">
        <authorList>
            <person name="Alioto T."/>
            <person name="Alioto T."/>
            <person name="Gomez Garrido J."/>
        </authorList>
    </citation>
    <scope>NUCLEOTIDE SEQUENCE</scope>
    <source>
        <strain evidence="2">A484AB</strain>
    </source>
</reference>
<dbReference type="GO" id="GO:0031012">
    <property type="term" value="C:extracellular matrix"/>
    <property type="evidence" value="ECO:0007669"/>
    <property type="project" value="TreeGrafter"/>
</dbReference>
<dbReference type="PANTHER" id="PTHR33395:SF22">
    <property type="entry name" value="REVERSE TRANSCRIPTASE DOMAIN-CONTAINING PROTEIN"/>
    <property type="match status" value="1"/>
</dbReference>
<dbReference type="SUPFAM" id="SSF56219">
    <property type="entry name" value="DNase I-like"/>
    <property type="match status" value="1"/>
</dbReference>
<dbReference type="Pfam" id="PF03372">
    <property type="entry name" value="Exo_endo_phos"/>
    <property type="match status" value="1"/>
</dbReference>
<dbReference type="AlphaFoldDB" id="A0A6S7GUN5"/>
<keyword evidence="3" id="KW-1185">Reference proteome</keyword>
<dbReference type="PANTHER" id="PTHR33395">
    <property type="entry name" value="TRANSCRIPTASE, PUTATIVE-RELATED-RELATED"/>
    <property type="match status" value="1"/>
</dbReference>
<comment type="caution">
    <text evidence="2">The sequence shown here is derived from an EMBL/GenBank/DDBJ whole genome shotgun (WGS) entry which is preliminary data.</text>
</comment>
<dbReference type="GO" id="GO:0003824">
    <property type="term" value="F:catalytic activity"/>
    <property type="evidence" value="ECO:0007669"/>
    <property type="project" value="InterPro"/>
</dbReference>
<name>A0A6S7GUN5_PARCT</name>
<evidence type="ECO:0000313" key="3">
    <source>
        <dbReference type="Proteomes" id="UP001152795"/>
    </source>
</evidence>
<accession>A0A6S7GUN5</accession>
<proteinExistence type="predicted"/>
<feature type="domain" description="Endonuclease/exonuclease/phosphatase" evidence="1">
    <location>
        <begin position="9"/>
        <end position="251"/>
    </location>
</feature>
<dbReference type="OrthoDB" id="10037236at2759"/>
<protein>
    <recommendedName>
        <fullName evidence="1">Endonuclease/exonuclease/phosphatase domain-containing protein</fullName>
    </recommendedName>
</protein>
<dbReference type="EMBL" id="CACRXK020002288">
    <property type="protein sequence ID" value="CAB3993586.1"/>
    <property type="molecule type" value="Genomic_DNA"/>
</dbReference>
<organism evidence="2 3">
    <name type="scientific">Paramuricea clavata</name>
    <name type="common">Red gorgonian</name>
    <name type="synonym">Violescent sea-whip</name>
    <dbReference type="NCBI Taxonomy" id="317549"/>
    <lineage>
        <taxon>Eukaryota</taxon>
        <taxon>Metazoa</taxon>
        <taxon>Cnidaria</taxon>
        <taxon>Anthozoa</taxon>
        <taxon>Octocorallia</taxon>
        <taxon>Malacalcyonacea</taxon>
        <taxon>Plexauridae</taxon>
        <taxon>Paramuricea</taxon>
    </lineage>
</organism>
<gene>
    <name evidence="2" type="ORF">PACLA_8A007483</name>
</gene>
<sequence>MAKHFLKFASWNIEGLLSKIDDSEFISKLHKFDLVSLVETWLPHEKCNINIDGFHSFSKCRKTVSQNSRRSSGGITILVKSTLKKGIKFLDKESSEEFVWYKLDKTFFNLKHDIFICTVYIPPQNSSRESRLNTDHFENLQNNIYKFASKGNIILCGDFNARIGVVEDFVDNKFLEDDKYITPSLDQRYSKDHHVNAYGKSLIDLCIGNGMAVLNGRTNGDLLGQFTCQTYNGASVVDYVVISHSLLSFVVGFNVEDITEFSHHSCLSFILQIKYPQNSGDTFKLTPHIKSFIWNESQKDALRECMSSNEVENKLESLFFQHKGVSSDEATYTDILVANFSEILSDTSQKVLNTKRQKKKIKKENNPKDFWKLVNSIKAQKPRTSHEILPSEWFDYFKNLNKININTEVASSEAQIIKDFNIWALGTNDTLDRPVSLEEVYKLSKRLKNKKASANDSLSNEIIKLAVAVMPSYFDKLFNKILSNGHFPSLWSKGFIVPIYKSGSNIDPNNYRGICISSCLGKFFTLIMNERLNKYLDENNIM</sequence>
<dbReference type="InterPro" id="IPR036691">
    <property type="entry name" value="Endo/exonu/phosph_ase_sf"/>
</dbReference>
<dbReference type="Gene3D" id="3.60.10.10">
    <property type="entry name" value="Endonuclease/exonuclease/phosphatase"/>
    <property type="match status" value="1"/>
</dbReference>
<dbReference type="InterPro" id="IPR005135">
    <property type="entry name" value="Endo/exonuclease/phosphatase"/>
</dbReference>